<dbReference type="InterPro" id="IPR055760">
    <property type="entry name" value="DUF7336"/>
</dbReference>
<proteinExistence type="predicted"/>
<feature type="domain" description="DUF7336" evidence="1">
    <location>
        <begin position="1"/>
        <end position="58"/>
    </location>
</feature>
<dbReference type="AlphaFoldDB" id="A0A0F9FYH7"/>
<accession>A0A0F9FYH7</accession>
<organism evidence="2">
    <name type="scientific">marine sediment metagenome</name>
    <dbReference type="NCBI Taxonomy" id="412755"/>
    <lineage>
        <taxon>unclassified sequences</taxon>
        <taxon>metagenomes</taxon>
        <taxon>ecological metagenomes</taxon>
    </lineage>
</organism>
<reference evidence="2" key="1">
    <citation type="journal article" date="2015" name="Nature">
        <title>Complex archaea that bridge the gap between prokaryotes and eukaryotes.</title>
        <authorList>
            <person name="Spang A."/>
            <person name="Saw J.H."/>
            <person name="Jorgensen S.L."/>
            <person name="Zaremba-Niedzwiedzka K."/>
            <person name="Martijn J."/>
            <person name="Lind A.E."/>
            <person name="van Eijk R."/>
            <person name="Schleper C."/>
            <person name="Guy L."/>
            <person name="Ettema T.J."/>
        </authorList>
    </citation>
    <scope>NUCLEOTIDE SEQUENCE</scope>
</reference>
<dbReference type="EMBL" id="LAZR01019720">
    <property type="protein sequence ID" value="KKL91479.1"/>
    <property type="molecule type" value="Genomic_DNA"/>
</dbReference>
<sequence>MSVWVLTENVYYGFYVVGIYTSEEQANKIREEKLKPYKYDASDNFKIHEVELNKELNGELGYYE</sequence>
<gene>
    <name evidence="2" type="ORF">LCGC14_1894340</name>
</gene>
<evidence type="ECO:0000313" key="2">
    <source>
        <dbReference type="EMBL" id="KKL91479.1"/>
    </source>
</evidence>
<comment type="caution">
    <text evidence="2">The sequence shown here is derived from an EMBL/GenBank/DDBJ whole genome shotgun (WGS) entry which is preliminary data.</text>
</comment>
<evidence type="ECO:0000259" key="1">
    <source>
        <dbReference type="Pfam" id="PF24024"/>
    </source>
</evidence>
<name>A0A0F9FYH7_9ZZZZ</name>
<protein>
    <recommendedName>
        <fullName evidence="1">DUF7336 domain-containing protein</fullName>
    </recommendedName>
</protein>
<dbReference type="Pfam" id="PF24024">
    <property type="entry name" value="DUF7336"/>
    <property type="match status" value="1"/>
</dbReference>